<name>A0A2M7B832_9BACT</name>
<evidence type="ECO:0000256" key="2">
    <source>
        <dbReference type="ARBA" id="ARBA00022801"/>
    </source>
</evidence>
<dbReference type="EMBL" id="PEVH01000023">
    <property type="protein sequence ID" value="PIU99252.1"/>
    <property type="molecule type" value="Genomic_DNA"/>
</dbReference>
<dbReference type="InterPro" id="IPR001328">
    <property type="entry name" value="Pept_tRNA_hydro"/>
</dbReference>
<keyword evidence="2 4" id="KW-0378">Hydrolase</keyword>
<dbReference type="GO" id="GO:0000049">
    <property type="term" value="F:tRNA binding"/>
    <property type="evidence" value="ECO:0007669"/>
    <property type="project" value="UniProtKB-KW"/>
</dbReference>
<dbReference type="PANTHER" id="PTHR17224">
    <property type="entry name" value="PEPTIDYL-TRNA HYDROLASE"/>
    <property type="match status" value="1"/>
</dbReference>
<dbReference type="PANTHER" id="PTHR17224:SF1">
    <property type="entry name" value="PEPTIDYL-TRNA HYDROLASE"/>
    <property type="match status" value="1"/>
</dbReference>
<dbReference type="Proteomes" id="UP000230131">
    <property type="component" value="Unassembled WGS sequence"/>
</dbReference>
<protein>
    <submittedName>
        <fullName evidence="4">Aminoacyl-tRNA hydrolase</fullName>
    </submittedName>
</protein>
<reference evidence="5" key="1">
    <citation type="submission" date="2017-09" db="EMBL/GenBank/DDBJ databases">
        <title>Depth-based differentiation of microbial function through sediment-hosted aquifers and enrichment of novel symbionts in the deep terrestrial subsurface.</title>
        <authorList>
            <person name="Probst A.J."/>
            <person name="Ladd B."/>
            <person name="Jarett J.K."/>
            <person name="Geller-Mcgrath D.E."/>
            <person name="Sieber C.M.K."/>
            <person name="Emerson J.B."/>
            <person name="Anantharaman K."/>
            <person name="Thomas B.C."/>
            <person name="Malmstrom R."/>
            <person name="Stieglmeier M."/>
            <person name="Klingl A."/>
            <person name="Woyke T."/>
            <person name="Ryan C.M."/>
            <person name="Banfield J.F."/>
        </authorList>
    </citation>
    <scope>NUCLEOTIDE SEQUENCE [LARGE SCALE GENOMIC DNA]</scope>
</reference>
<dbReference type="SUPFAM" id="SSF53178">
    <property type="entry name" value="Peptidyl-tRNA hydrolase-like"/>
    <property type="match status" value="1"/>
</dbReference>
<keyword evidence="1" id="KW-0820">tRNA-binding</keyword>
<dbReference type="NCBIfam" id="TIGR00447">
    <property type="entry name" value="pth"/>
    <property type="match status" value="1"/>
</dbReference>
<dbReference type="InterPro" id="IPR036416">
    <property type="entry name" value="Pept_tRNA_hydro_sf"/>
</dbReference>
<dbReference type="CDD" id="cd00462">
    <property type="entry name" value="PTH"/>
    <property type="match status" value="1"/>
</dbReference>
<evidence type="ECO:0000256" key="1">
    <source>
        <dbReference type="ARBA" id="ARBA00022555"/>
    </source>
</evidence>
<dbReference type="Gene3D" id="3.40.50.1470">
    <property type="entry name" value="Peptidyl-tRNA hydrolase"/>
    <property type="match status" value="1"/>
</dbReference>
<dbReference type="GO" id="GO:0004045">
    <property type="term" value="F:peptidyl-tRNA hydrolase activity"/>
    <property type="evidence" value="ECO:0007669"/>
    <property type="project" value="InterPro"/>
</dbReference>
<sequence>MKIKPKLIIGLGNPGKKYEKTYHNVGQLFVSWIMDHETWDIKHRLFMASKIMIHDSGFMIHVAKPRTFMNEVGEAALSAMKYFKLKPEELLVIHDDSDLLLGKYKISFNRGSAGHKGIESVIKAINAKNFYRLRIGVRHPKSKIKALDLVLKKIKPQDLKILNKVFEESLIKLKGDIEVN</sequence>
<proteinExistence type="predicted"/>
<evidence type="ECO:0000313" key="5">
    <source>
        <dbReference type="Proteomes" id="UP000230131"/>
    </source>
</evidence>
<comment type="caution">
    <text evidence="4">The sequence shown here is derived from an EMBL/GenBank/DDBJ whole genome shotgun (WGS) entry which is preliminary data.</text>
</comment>
<dbReference type="AlphaFoldDB" id="A0A2M7B832"/>
<accession>A0A2M7B832</accession>
<dbReference type="Pfam" id="PF01195">
    <property type="entry name" value="Pept_tRNA_hydro"/>
    <property type="match status" value="1"/>
</dbReference>
<keyword evidence="3" id="KW-0694">RNA-binding</keyword>
<evidence type="ECO:0000256" key="3">
    <source>
        <dbReference type="ARBA" id="ARBA00022884"/>
    </source>
</evidence>
<evidence type="ECO:0000313" key="4">
    <source>
        <dbReference type="EMBL" id="PIU99252.1"/>
    </source>
</evidence>
<organism evidence="4 5">
    <name type="scientific">Candidatus Wolfebacteria bacterium CG03_land_8_20_14_0_80_36_15</name>
    <dbReference type="NCBI Taxonomy" id="1975067"/>
    <lineage>
        <taxon>Bacteria</taxon>
        <taxon>Candidatus Wolfeibacteriota</taxon>
    </lineage>
</organism>
<gene>
    <name evidence="4" type="ORF">COS59_00735</name>
</gene>